<evidence type="ECO:0000313" key="3">
    <source>
        <dbReference type="EMBL" id="PZF71176.1"/>
    </source>
</evidence>
<dbReference type="Proteomes" id="UP000248745">
    <property type="component" value="Unassembled WGS sequence"/>
</dbReference>
<dbReference type="InterPro" id="IPR006626">
    <property type="entry name" value="PbH1"/>
</dbReference>
<comment type="caution">
    <text evidence="3">The sequence shown here is derived from an EMBL/GenBank/DDBJ whole genome shotgun (WGS) entry which is preliminary data.</text>
</comment>
<reference evidence="3 4" key="1">
    <citation type="submission" date="2018-06" db="EMBL/GenBank/DDBJ databases">
        <title>Mucibacter soli gen. nov., sp. nov., a new member of the family Chitinophagaceae producing mucin.</title>
        <authorList>
            <person name="Kim M.-K."/>
            <person name="Park S."/>
            <person name="Kim T.-S."/>
            <person name="Joung Y."/>
            <person name="Han J.-H."/>
            <person name="Kim S.B."/>
        </authorList>
    </citation>
    <scope>NUCLEOTIDE SEQUENCE [LARGE SCALE GENOMIC DNA]</scope>
    <source>
        <strain evidence="3 4">R1-15</strain>
    </source>
</reference>
<keyword evidence="4" id="KW-1185">Reference proteome</keyword>
<dbReference type="Pfam" id="PF18962">
    <property type="entry name" value="Por_Secre_tail"/>
    <property type="match status" value="1"/>
</dbReference>
<feature type="signal peptide" evidence="1">
    <location>
        <begin position="1"/>
        <end position="25"/>
    </location>
</feature>
<dbReference type="InterPro" id="IPR026444">
    <property type="entry name" value="Secre_tail"/>
</dbReference>
<dbReference type="SMART" id="SM00710">
    <property type="entry name" value="PbH1"/>
    <property type="match status" value="6"/>
</dbReference>
<protein>
    <recommendedName>
        <fullName evidence="2">Secretion system C-terminal sorting domain-containing protein</fullName>
    </recommendedName>
</protein>
<proteinExistence type="predicted"/>
<accession>A0A2W2BBY5</accession>
<evidence type="ECO:0000259" key="2">
    <source>
        <dbReference type="Pfam" id="PF18962"/>
    </source>
</evidence>
<evidence type="ECO:0000313" key="4">
    <source>
        <dbReference type="Proteomes" id="UP000248745"/>
    </source>
</evidence>
<keyword evidence="1" id="KW-0732">Signal</keyword>
<feature type="domain" description="Secretion system C-terminal sorting" evidence="2">
    <location>
        <begin position="1521"/>
        <end position="1584"/>
    </location>
</feature>
<name>A0A2W2BBY5_9BACT</name>
<dbReference type="EMBL" id="QKTW01000026">
    <property type="protein sequence ID" value="PZF71176.1"/>
    <property type="molecule type" value="Genomic_DNA"/>
</dbReference>
<organism evidence="3 4">
    <name type="scientific">Taibaiella soli</name>
    <dbReference type="NCBI Taxonomy" id="1649169"/>
    <lineage>
        <taxon>Bacteria</taxon>
        <taxon>Pseudomonadati</taxon>
        <taxon>Bacteroidota</taxon>
        <taxon>Chitinophagia</taxon>
        <taxon>Chitinophagales</taxon>
        <taxon>Chitinophagaceae</taxon>
        <taxon>Taibaiella</taxon>
    </lineage>
</organism>
<sequence>MIIKTTWRRMLLLFSGSIMSLQVSAQLSGTKNIPGDYPDLGTAITALNTQGVGSGGVIINVVSGNPQTAPGTGYALGSTALNSSVSAAKTIVINGNGNTITAGTGVGTSDAIFSILGTDYVTINGLNLSENAANTTTTTRMEWGYNLVKLNATAPYDGCQYNTITNCTITLNAANLVSCGIRMAHSNAASGVILPVTGAVAGDANSYNVFSGNNISNIDTAMSFRGMNAPGFYDYNNVIGGATAAAGNLMKVGGSTNNRTAGLYVQFDSVLTVQYNQFSVSNTQTPSIAELAMMSLGTGRGNMTIKNNTYDLSWAPSAAFASGNMYAVFNNNLIGSAFPTTGHSDINAKFVFVNNTITGTDTSATAGNFYGLYNNYTDFNIDSICNNNFTNIIWSSMTKTNSNSTIKCIYESGSNTSAGSRKYTVIQNNQFTNLNKLGVAGGSGELTGIDNATNQAPTGSLIFTRNLMQNCYSNSQLKCFYTGSGIFSTNADPNGFIVTYMYNKVDKCVSMYSFVTTSTGGAFYGHLAMYGAKGSVMAFDTVTNCRNNNAFFISVDKSFNGDLHDCYVGKDTTANGFLYGIKIDGGNNSNSVYNNLITGLAATGTGAATSGAIYGIAGTAGLGTCNLYNNTISDYSAPNWAWPSIYGIYLVGTINYTSYYNIYHNTVRLNPTSTGSYFGVAGIYLGDKLMGMDIRNNIVYLDCMPNGFGMVGAIVKQSGNVGGPAPVYMANTSGNNIYYVPAAGSCYYYAEGFNSAAINAYGPLNDPNFNNSCLSLYKAWMGQKERTSFTEYNTVAVTGHPGMYAPSGMSYASSSSSPITNPAITTDEIGGVRATISDIGAILFHGANKDYFPPVISYSALPSTSVCANIAPTLTANIYDGTGVNTTTAAPRMYYRKTSEADAFGTTNTAAFNGWKYVTGTNTSGSVFNFTPDYSLLTAPVAGNDTIVYFVVAQDTAAPANAGTNMVAFASGYCLTSVNIGSAAAPTSNTVAKNYYRILAPVSPALTPASAVVCGSPVMITAAGASTVPTTAKLGTDSTFNLNNDNNAPLSAYQYNHRQQMMFTAAELTAQGMTPGVQISAVSLNVALNFGVTGFDSLNIGMGNTTATSFSNANWQPIQKVFKGQVSVANGLNTYLLNTPFTWDGTSNLVVDFICRNSSTVWNVSTFNTAQSSNLNMYYIDGGPLAAPMLYDSIISRSSYLTANVTANNMRPNVQLVFGAPKPISWNPVTGLYKDAALTIPMTAADTNHVVYANPTVATNYTVVSVLSSCNSAPSAPSVITPIVGAAQITPNGAVSACDSVNLHAHNAVNLTYQWQKNGANISGATDSAYNVTANGVYRVYVVAGPGCSDTSAVAATVTLSASPVATITSSTTKACDSLTLNANTATGLSYQWQQNGANITGATSNSYKVTASGVYRVYEYTGAGCHDTSAVVTDTINVSPTPILIVNGYILSTTIPFSAYQWNKNGQPIAGETNATYLVTTNGQYSVTVPGTTGCYGTSADTTLTPESVGSVNLNNKVTVYPNPMHDRIYVQSANNVTITLRDVVGKVITKASDTKELTFGNIADGIYLVTVTDEKGNVLLNQKLVKQ</sequence>
<dbReference type="NCBIfam" id="TIGR04183">
    <property type="entry name" value="Por_Secre_tail"/>
    <property type="match status" value="1"/>
</dbReference>
<feature type="chain" id="PRO_5016007694" description="Secretion system C-terminal sorting domain-containing protein" evidence="1">
    <location>
        <begin position="26"/>
        <end position="1589"/>
    </location>
</feature>
<evidence type="ECO:0000256" key="1">
    <source>
        <dbReference type="SAM" id="SignalP"/>
    </source>
</evidence>
<dbReference type="RefSeq" id="WP_111000644.1">
    <property type="nucleotide sequence ID" value="NZ_QKTW01000026.1"/>
</dbReference>
<gene>
    <name evidence="3" type="ORF">DN068_19565</name>
</gene>
<dbReference type="OrthoDB" id="678019at2"/>